<keyword evidence="2" id="KW-1133">Transmembrane helix</keyword>
<feature type="domain" description="SLH" evidence="3">
    <location>
        <begin position="135"/>
        <end position="198"/>
    </location>
</feature>
<keyword evidence="2" id="KW-0472">Membrane</keyword>
<sequence length="333" mass="35768">MTNSPPPDPQSSDNTPLGFDDFIGIFVAFSAIGAIIWWSLARNPDAFNFNRILSGDRATTTVPLLIPSPEATGREEEVPRVVPVPPTDSPEVPTPVQPRTPARGQVPVIVPVPITPASPTVPSTPAASPTPKVGTPINFVDVPQDFWARPYITALSARRVVNGYAGDFFRPNQPITRAEFAALVQAAFDNKPVPGTTEYKDIPTNFWGIPAINSATRSGFMEGYPNNIFRPTQQIPRVQVLVALASGLGLKPPASPEQVLQSYQDAAQIPDYAREKVAAATAAGIVANYPERNLLNPNRNASRAEVTAMLYQALVQAGQAEPIESQYVGNAPQ</sequence>
<dbReference type="Proteomes" id="UP000032452">
    <property type="component" value="Unassembled WGS sequence"/>
</dbReference>
<comment type="caution">
    <text evidence="4">The sequence shown here is derived from an EMBL/GenBank/DDBJ whole genome shotgun (WGS) entry which is preliminary data.</text>
</comment>
<dbReference type="PATRIC" id="fig|1618023.3.peg.3515"/>
<evidence type="ECO:0000259" key="3">
    <source>
        <dbReference type="PROSITE" id="PS51272"/>
    </source>
</evidence>
<dbReference type="InterPro" id="IPR051465">
    <property type="entry name" value="Cell_Envelope_Struct_Comp"/>
</dbReference>
<proteinExistence type="predicted"/>
<keyword evidence="5" id="KW-1185">Reference proteome</keyword>
<evidence type="ECO:0000313" key="5">
    <source>
        <dbReference type="Proteomes" id="UP000032452"/>
    </source>
</evidence>
<feature type="region of interest" description="Disordered" evidence="1">
    <location>
        <begin position="69"/>
        <end position="102"/>
    </location>
</feature>
<dbReference type="PANTHER" id="PTHR43308">
    <property type="entry name" value="OUTER MEMBRANE PROTEIN ALPHA-RELATED"/>
    <property type="match status" value="1"/>
</dbReference>
<gene>
    <name evidence="4" type="ORF">UH38_08890</name>
</gene>
<dbReference type="Pfam" id="PF00395">
    <property type="entry name" value="SLH"/>
    <property type="match status" value="3"/>
</dbReference>
<name>A0A0D8ZY88_9CYAN</name>
<feature type="domain" description="SLH" evidence="3">
    <location>
        <begin position="260"/>
        <end position="324"/>
    </location>
</feature>
<organism evidence="4 5">
    <name type="scientific">Aliterella atlantica CENA595</name>
    <dbReference type="NCBI Taxonomy" id="1618023"/>
    <lineage>
        <taxon>Bacteria</taxon>
        <taxon>Bacillati</taxon>
        <taxon>Cyanobacteriota</taxon>
        <taxon>Cyanophyceae</taxon>
        <taxon>Chroococcidiopsidales</taxon>
        <taxon>Aliterellaceae</taxon>
        <taxon>Aliterella</taxon>
    </lineage>
</organism>
<evidence type="ECO:0000256" key="1">
    <source>
        <dbReference type="SAM" id="MobiDB-lite"/>
    </source>
</evidence>
<dbReference type="InterPro" id="IPR001119">
    <property type="entry name" value="SLH_dom"/>
</dbReference>
<accession>A0A0D8ZY88</accession>
<dbReference type="AlphaFoldDB" id="A0A0D8ZY88"/>
<feature type="compositionally biased region" description="Pro residues" evidence="1">
    <location>
        <begin position="82"/>
        <end position="98"/>
    </location>
</feature>
<feature type="transmembrane region" description="Helical" evidence="2">
    <location>
        <begin position="22"/>
        <end position="41"/>
    </location>
</feature>
<dbReference type="STRING" id="1618023.UH38_08890"/>
<evidence type="ECO:0000313" key="4">
    <source>
        <dbReference type="EMBL" id="KJH72171.1"/>
    </source>
</evidence>
<dbReference type="EMBL" id="JYON01000007">
    <property type="protein sequence ID" value="KJH72171.1"/>
    <property type="molecule type" value="Genomic_DNA"/>
</dbReference>
<protein>
    <submittedName>
        <fullName evidence="4">S-layer protein</fullName>
    </submittedName>
</protein>
<reference evidence="4 5" key="1">
    <citation type="submission" date="2015-02" db="EMBL/GenBank/DDBJ databases">
        <title>Draft genome of a novel marine cyanobacterium (Chroococcales) isolated from South Atlantic Ocean.</title>
        <authorList>
            <person name="Rigonato J."/>
            <person name="Alvarenga D.O."/>
            <person name="Branco L.H."/>
            <person name="Varani A.M."/>
            <person name="Brandini F.P."/>
            <person name="Fiore M.F."/>
        </authorList>
    </citation>
    <scope>NUCLEOTIDE SEQUENCE [LARGE SCALE GENOMIC DNA]</scope>
    <source>
        <strain evidence="4 5">CENA595</strain>
    </source>
</reference>
<dbReference type="PANTHER" id="PTHR43308:SF5">
    <property type="entry name" value="S-LAYER PROTEIN _ PEPTIDOGLYCAN ENDO-BETA-N-ACETYLGLUCOSAMINIDASE"/>
    <property type="match status" value="1"/>
</dbReference>
<evidence type="ECO:0000256" key="2">
    <source>
        <dbReference type="SAM" id="Phobius"/>
    </source>
</evidence>
<keyword evidence="2" id="KW-0812">Transmembrane</keyword>
<feature type="domain" description="SLH" evidence="3">
    <location>
        <begin position="199"/>
        <end position="258"/>
    </location>
</feature>
<dbReference type="PROSITE" id="PS51272">
    <property type="entry name" value="SLH"/>
    <property type="match status" value="3"/>
</dbReference>
<dbReference type="OrthoDB" id="9759810at2"/>
<dbReference type="RefSeq" id="WP_045054297.1">
    <property type="nucleotide sequence ID" value="NZ_CAWMDP010000040.1"/>
</dbReference>